<comment type="caution">
    <text evidence="2">The sequence shown here is derived from an EMBL/GenBank/DDBJ whole genome shotgun (WGS) entry which is preliminary data.</text>
</comment>
<gene>
    <name evidence="2" type="ORF">N7456_006669</name>
</gene>
<dbReference type="Proteomes" id="UP001149165">
    <property type="component" value="Unassembled WGS sequence"/>
</dbReference>
<evidence type="ECO:0000313" key="2">
    <source>
        <dbReference type="EMBL" id="KAJ5100617.1"/>
    </source>
</evidence>
<sequence>MPPAAEVPRSHRQFPPAVRNYVKRSFAPENEISCVNNSELQEKLREVLTKAAENHELDVIDWEQQALPQVMIQDERSKILSNNNTEVSSQKSPSSDDSRKRNLADHSQDRHQRIDSQRYDVIDIPSLNREPPGGPHTLIDPHASTRAPARDFQDVQDQDQGRRDMYRDWTVGELRLAVEDLLSDRTSVQHNRRASTTSGRSATNSRNGSDHSEPGPVISDQCKDIEAIDQHPAPIPPQVPDFDTSGRLGTDNDGDPATGQSQRTFPVSGQLHSTTPLTDSGHASISYDEFGNRAMLPEKEHSAELLNDSQNIPSEKEVPAPADAEFTSKNAEDEDDNDAQSIYTVEPKISRVKHKDFISKVANDLFEKVILEENAHRTPEIIQGVVPRLLKGFALRAGQSDSTQMQRDLMVFIRRHRREIAGSLRMKYLENEGDSQIPEYDDDRMDLDEIMNLWHHNLEDAGSEVDTPQKEINSASETGSSREDVFTEDSGSEIPEFATYKKLISNSSAYYWLLGTINRNLYLNPAEPNS</sequence>
<feature type="compositionally biased region" description="Polar residues" evidence="1">
    <location>
        <begin position="470"/>
        <end position="479"/>
    </location>
</feature>
<reference evidence="2" key="1">
    <citation type="submission" date="2022-11" db="EMBL/GenBank/DDBJ databases">
        <authorList>
            <person name="Petersen C."/>
        </authorList>
    </citation>
    <scope>NUCLEOTIDE SEQUENCE</scope>
    <source>
        <strain evidence="2">IBT 30069</strain>
    </source>
</reference>
<reference evidence="2" key="2">
    <citation type="journal article" date="2023" name="IMA Fungus">
        <title>Comparative genomic study of the Penicillium genus elucidates a diverse pangenome and 15 lateral gene transfer events.</title>
        <authorList>
            <person name="Petersen C."/>
            <person name="Sorensen T."/>
            <person name="Nielsen M.R."/>
            <person name="Sondergaard T.E."/>
            <person name="Sorensen J.L."/>
            <person name="Fitzpatrick D.A."/>
            <person name="Frisvad J.C."/>
            <person name="Nielsen K.L."/>
        </authorList>
    </citation>
    <scope>NUCLEOTIDE SEQUENCE</scope>
    <source>
        <strain evidence="2">IBT 30069</strain>
    </source>
</reference>
<protein>
    <submittedName>
        <fullName evidence="2">Purine and uridine phosphorylase</fullName>
    </submittedName>
</protein>
<evidence type="ECO:0000256" key="1">
    <source>
        <dbReference type="SAM" id="MobiDB-lite"/>
    </source>
</evidence>
<accession>A0A9W9FI58</accession>
<dbReference type="AlphaFoldDB" id="A0A9W9FI58"/>
<dbReference type="OrthoDB" id="1658288at2759"/>
<organism evidence="2 3">
    <name type="scientific">Penicillium angulare</name>
    <dbReference type="NCBI Taxonomy" id="116970"/>
    <lineage>
        <taxon>Eukaryota</taxon>
        <taxon>Fungi</taxon>
        <taxon>Dikarya</taxon>
        <taxon>Ascomycota</taxon>
        <taxon>Pezizomycotina</taxon>
        <taxon>Eurotiomycetes</taxon>
        <taxon>Eurotiomycetidae</taxon>
        <taxon>Eurotiales</taxon>
        <taxon>Aspergillaceae</taxon>
        <taxon>Penicillium</taxon>
    </lineage>
</organism>
<feature type="compositionally biased region" description="Basic and acidic residues" evidence="1">
    <location>
        <begin position="94"/>
        <end position="121"/>
    </location>
</feature>
<feature type="region of interest" description="Disordered" evidence="1">
    <location>
        <begin position="185"/>
        <end position="285"/>
    </location>
</feature>
<feature type="compositionally biased region" description="Polar residues" evidence="1">
    <location>
        <begin position="185"/>
        <end position="207"/>
    </location>
</feature>
<keyword evidence="3" id="KW-1185">Reference proteome</keyword>
<feature type="region of interest" description="Disordered" evidence="1">
    <location>
        <begin position="80"/>
        <end position="163"/>
    </location>
</feature>
<feature type="region of interest" description="Disordered" evidence="1">
    <location>
        <begin position="461"/>
        <end position="490"/>
    </location>
</feature>
<feature type="compositionally biased region" description="Polar residues" evidence="1">
    <location>
        <begin position="258"/>
        <end position="283"/>
    </location>
</feature>
<feature type="compositionally biased region" description="Basic and acidic residues" evidence="1">
    <location>
        <begin position="148"/>
        <end position="163"/>
    </location>
</feature>
<dbReference type="EMBL" id="JAPQKH010000004">
    <property type="protein sequence ID" value="KAJ5100617.1"/>
    <property type="molecule type" value="Genomic_DNA"/>
</dbReference>
<proteinExistence type="predicted"/>
<name>A0A9W9FI58_9EURO</name>
<evidence type="ECO:0000313" key="3">
    <source>
        <dbReference type="Proteomes" id="UP001149165"/>
    </source>
</evidence>